<dbReference type="PANTHER" id="PTHR11895">
    <property type="entry name" value="TRANSAMIDASE"/>
    <property type="match status" value="1"/>
</dbReference>
<organism evidence="3 4">
    <name type="scientific">Elioraea tepida</name>
    <dbReference type="NCBI Taxonomy" id="2843330"/>
    <lineage>
        <taxon>Bacteria</taxon>
        <taxon>Pseudomonadati</taxon>
        <taxon>Pseudomonadota</taxon>
        <taxon>Alphaproteobacteria</taxon>
        <taxon>Acetobacterales</taxon>
        <taxon>Elioraeaceae</taxon>
        <taxon>Elioraea</taxon>
    </lineage>
</organism>
<evidence type="ECO:0000313" key="4">
    <source>
        <dbReference type="Proteomes" id="UP000694001"/>
    </source>
</evidence>
<keyword evidence="3" id="KW-0378">Hydrolase</keyword>
<dbReference type="InterPro" id="IPR053844">
    <property type="entry name" value="AH_C"/>
</dbReference>
<evidence type="ECO:0000313" key="3">
    <source>
        <dbReference type="EMBL" id="QXM25887.1"/>
    </source>
</evidence>
<dbReference type="NCBIfam" id="NF006043">
    <property type="entry name" value="PRK08186.1"/>
    <property type="match status" value="1"/>
</dbReference>
<gene>
    <name evidence="3" type="primary">atzF</name>
    <name evidence="3" type="ORF">KO353_06730</name>
</gene>
<dbReference type="KEGG" id="elio:KO353_06730"/>
<dbReference type="PANTHER" id="PTHR11895:SF169">
    <property type="entry name" value="GLUTAMYL-TRNA(GLN) AMIDOTRANSFERASE"/>
    <property type="match status" value="1"/>
</dbReference>
<protein>
    <submittedName>
        <fullName evidence="3">Allophanate hydrolase</fullName>
        <ecNumber evidence="3">3.5.1.54</ecNumber>
    </submittedName>
</protein>
<dbReference type="EMBL" id="CP076448">
    <property type="protein sequence ID" value="QXM25887.1"/>
    <property type="molecule type" value="Genomic_DNA"/>
</dbReference>
<dbReference type="AlphaFoldDB" id="A0A975U4L2"/>
<dbReference type="Proteomes" id="UP000694001">
    <property type="component" value="Chromosome"/>
</dbReference>
<dbReference type="InterPro" id="IPR023631">
    <property type="entry name" value="Amidase_dom"/>
</dbReference>
<dbReference type="InterPro" id="IPR000120">
    <property type="entry name" value="Amidase"/>
</dbReference>
<evidence type="ECO:0000259" key="2">
    <source>
        <dbReference type="Pfam" id="PF21986"/>
    </source>
</evidence>
<dbReference type="Pfam" id="PF01425">
    <property type="entry name" value="Amidase"/>
    <property type="match status" value="1"/>
</dbReference>
<accession>A0A975U4L2</accession>
<feature type="domain" description="Allophanate hydrolase C-terminal" evidence="2">
    <location>
        <begin position="442"/>
        <end position="562"/>
    </location>
</feature>
<evidence type="ECO:0000259" key="1">
    <source>
        <dbReference type="Pfam" id="PF01425"/>
    </source>
</evidence>
<dbReference type="GO" id="GO:0004039">
    <property type="term" value="F:allophanate hydrolase activity"/>
    <property type="evidence" value="ECO:0007669"/>
    <property type="project" value="UniProtKB-EC"/>
</dbReference>
<reference evidence="3" key="1">
    <citation type="submission" date="2021-06" db="EMBL/GenBank/DDBJ databases">
        <title>Elioraea tepida, sp. nov., a moderately thermophilic aerobic anoxygenic phototrophic bacterium isolated from an alkaline siliceous hot spring mat community in Yellowstone National Park, WY, USA.</title>
        <authorList>
            <person name="Saini M.K."/>
            <person name="Yoshida S."/>
            <person name="Sebastian A."/>
            <person name="Hirose S."/>
            <person name="Hara E."/>
            <person name="Tamaki H."/>
            <person name="Soulier N.T."/>
            <person name="Albert I."/>
            <person name="Hanada S."/>
            <person name="Bryant D.A."/>
            <person name="Tank M."/>
        </authorList>
    </citation>
    <scope>NUCLEOTIDE SEQUENCE</scope>
    <source>
        <strain evidence="3">MS-P2</strain>
    </source>
</reference>
<dbReference type="InterPro" id="IPR014085">
    <property type="entry name" value="Allophanate_hydrolase"/>
</dbReference>
<keyword evidence="4" id="KW-1185">Reference proteome</keyword>
<dbReference type="Pfam" id="PF21986">
    <property type="entry name" value="AH_C"/>
    <property type="match status" value="1"/>
</dbReference>
<feature type="domain" description="Amidase" evidence="1">
    <location>
        <begin position="9"/>
        <end position="418"/>
    </location>
</feature>
<dbReference type="NCBIfam" id="TIGR02713">
    <property type="entry name" value="allophanate_hyd"/>
    <property type="match status" value="1"/>
</dbReference>
<name>A0A975U4L2_9PROT</name>
<sequence>MTPCDVAEEVLAAIAAHDDPGVWIGGACADRLRAQARALSEQGPAGRTLWGIPFAVKDNIDVAGLPTTAACPAFAYVPDRSAPVVEALEAAGAMLVGKTNLDQFATGLVGVRSPYGAPRNVLAPGHVPGGSSSGSAVAVAAGLVAFALGTDTAGSGRVPAMMNGVVGLKPTRGLVSTRGVVPACRSLDCVSVFAAFIDDAMAVLDVTAGFDPLDAYSRAAPPRALARIGLGARPRLGVPRADALRFFGRAASEAAFHRAVSACAAFAELEEIDLAPFEEAGRLLYDGPWVAERLAVIERLMAAQPEAIHPVVRGIIARGRDISAVETFRSQYRLAELKRAADGALASLDALVLPTAPFVPTLEEVAAEPVVVNSQLGTYTTFVNLLDLAAVSVPAGLDAEGLPFGVSFIGPAFTEARLAAIARRFAGERVAEAEAEATPSLELAVFGAHMRGLPLNGELRRLGASFVREVTTAPLYRLVALPGAPPRPGLIRSKGGAAIAGELWRVPQAAVASLLAAIPAPLALGRVTLADGSEPVGFLCADAAPSRAEDITGLGGWRAYLAAQAAGAR</sequence>
<proteinExistence type="predicted"/>
<dbReference type="EC" id="3.5.1.54" evidence="3"/>